<dbReference type="InterPro" id="IPR027469">
    <property type="entry name" value="Cation_efflux_TMD_sf"/>
</dbReference>
<dbReference type="Pfam" id="PF01545">
    <property type="entry name" value="Cation_efflux"/>
    <property type="match status" value="1"/>
</dbReference>
<dbReference type="InterPro" id="IPR002524">
    <property type="entry name" value="Cation_efflux"/>
</dbReference>
<feature type="domain" description="Cation efflux protein cytoplasmic" evidence="11">
    <location>
        <begin position="268"/>
        <end position="341"/>
    </location>
</feature>
<dbReference type="KEGG" id="aqu:100633926"/>
<dbReference type="NCBIfam" id="TIGR01297">
    <property type="entry name" value="CDF"/>
    <property type="match status" value="1"/>
</dbReference>
<feature type="transmembrane region" description="Helical" evidence="9">
    <location>
        <begin position="56"/>
        <end position="74"/>
    </location>
</feature>
<feature type="transmembrane region" description="Helical" evidence="9">
    <location>
        <begin position="200"/>
        <end position="226"/>
    </location>
</feature>
<evidence type="ECO:0000313" key="13">
    <source>
        <dbReference type="Proteomes" id="UP000007879"/>
    </source>
</evidence>
<evidence type="ECO:0000313" key="12">
    <source>
        <dbReference type="EnsemblMetazoa" id="XP_011402559.1"/>
    </source>
</evidence>
<dbReference type="InterPro" id="IPR050681">
    <property type="entry name" value="CDF/SLC30A"/>
</dbReference>
<dbReference type="EnsemblMetazoa" id="XM_011404257.2">
    <property type="protein sequence ID" value="XP_011402559.1"/>
    <property type="gene ID" value="LOC100633926"/>
</dbReference>
<dbReference type="AlphaFoldDB" id="A0AAN0IK48"/>
<keyword evidence="7" id="KW-0406">Ion transport</keyword>
<dbReference type="Pfam" id="PF16916">
    <property type="entry name" value="ZT_dimer"/>
    <property type="match status" value="1"/>
</dbReference>
<evidence type="ECO:0000256" key="8">
    <source>
        <dbReference type="ARBA" id="ARBA00023136"/>
    </source>
</evidence>
<dbReference type="Proteomes" id="UP000007879">
    <property type="component" value="Unassembled WGS sequence"/>
</dbReference>
<evidence type="ECO:0000256" key="2">
    <source>
        <dbReference type="ARBA" id="ARBA00008873"/>
    </source>
</evidence>
<dbReference type="GO" id="GO:0010043">
    <property type="term" value="P:response to zinc ion"/>
    <property type="evidence" value="ECO:0007669"/>
    <property type="project" value="TreeGrafter"/>
</dbReference>
<dbReference type="PANTHER" id="PTHR11562">
    <property type="entry name" value="CATION EFFLUX PROTEIN/ ZINC TRANSPORTER"/>
    <property type="match status" value="1"/>
</dbReference>
<dbReference type="GeneID" id="100633926"/>
<evidence type="ECO:0000256" key="7">
    <source>
        <dbReference type="ARBA" id="ARBA00023065"/>
    </source>
</evidence>
<dbReference type="InterPro" id="IPR027470">
    <property type="entry name" value="Cation_efflux_CTD"/>
</dbReference>
<dbReference type="GO" id="GO:0005886">
    <property type="term" value="C:plasma membrane"/>
    <property type="evidence" value="ECO:0007669"/>
    <property type="project" value="TreeGrafter"/>
</dbReference>
<feature type="domain" description="Cation efflux protein transmembrane" evidence="10">
    <location>
        <begin position="24"/>
        <end position="263"/>
    </location>
</feature>
<keyword evidence="5" id="KW-0862">Zinc</keyword>
<name>A0AAN0IK48_AMPQE</name>
<evidence type="ECO:0000256" key="6">
    <source>
        <dbReference type="ARBA" id="ARBA00022989"/>
    </source>
</evidence>
<dbReference type="Gene3D" id="1.20.1510.10">
    <property type="entry name" value="Cation efflux protein transmembrane domain"/>
    <property type="match status" value="1"/>
</dbReference>
<evidence type="ECO:0000256" key="1">
    <source>
        <dbReference type="ARBA" id="ARBA00004141"/>
    </source>
</evidence>
<comment type="similarity">
    <text evidence="2">Belongs to the cation diffusion facilitator (CDF) transporter (TC 2.A.4) family. SLC30A subfamily.</text>
</comment>
<feature type="transmembrane region" description="Helical" evidence="9">
    <location>
        <begin position="127"/>
        <end position="146"/>
    </location>
</feature>
<keyword evidence="3" id="KW-0813">Transport</keyword>
<reference evidence="12" key="2">
    <citation type="submission" date="2024-06" db="UniProtKB">
        <authorList>
            <consortium name="EnsemblMetazoa"/>
        </authorList>
    </citation>
    <scope>IDENTIFICATION</scope>
</reference>
<reference evidence="13" key="1">
    <citation type="journal article" date="2010" name="Nature">
        <title>The Amphimedon queenslandica genome and the evolution of animal complexity.</title>
        <authorList>
            <person name="Srivastava M."/>
            <person name="Simakov O."/>
            <person name="Chapman J."/>
            <person name="Fahey B."/>
            <person name="Gauthier M.E."/>
            <person name="Mitros T."/>
            <person name="Richards G.S."/>
            <person name="Conaco C."/>
            <person name="Dacre M."/>
            <person name="Hellsten U."/>
            <person name="Larroux C."/>
            <person name="Putnam N.H."/>
            <person name="Stanke M."/>
            <person name="Adamska M."/>
            <person name="Darling A."/>
            <person name="Degnan S.M."/>
            <person name="Oakley T.H."/>
            <person name="Plachetzki D.C."/>
            <person name="Zhai Y."/>
            <person name="Adamski M."/>
            <person name="Calcino A."/>
            <person name="Cummins S.F."/>
            <person name="Goodstein D.M."/>
            <person name="Harris C."/>
            <person name="Jackson D.J."/>
            <person name="Leys S.P."/>
            <person name="Shu S."/>
            <person name="Woodcroft B.J."/>
            <person name="Vervoort M."/>
            <person name="Kosik K.S."/>
            <person name="Manning G."/>
            <person name="Degnan B.M."/>
            <person name="Rokhsar D.S."/>
        </authorList>
    </citation>
    <scope>NUCLEOTIDE SEQUENCE [LARGE SCALE GENOMIC DNA]</scope>
</reference>
<evidence type="ECO:0000256" key="9">
    <source>
        <dbReference type="SAM" id="Phobius"/>
    </source>
</evidence>
<sequence>MESCSCHRKRIDENKSNKKAILRLVIACVMALIFVIGEFIGGYFSHSLAIMTDAAHMLSDFASFLISLFSIWMATRPPSKRMSFGWYRAEVIGAVASVFVIWIITGALVYEAVKRLIHDDEVIDADIMLITACVGVFFNVFMCSVLHQHHHENENGGSLSLLENEENDEKNCWQKFIPRLSNNEKKDKSRGKKKKISKNINVRAAFIHVIGDLIQSIGILIAGYIIKFFPKMHFIDSVCTFIFSILVIISTFSVLRDAVLVLMEGVPYNIDTDAIEKALMDLPDVALVHNIHVWSLTVDKIAIAVHIAVGNKSDTQSILTDASNILKTEYGFSSITIQVEHFQKEMETCETCQKIPQWK</sequence>
<evidence type="ECO:0000256" key="4">
    <source>
        <dbReference type="ARBA" id="ARBA00022692"/>
    </source>
</evidence>
<proteinExistence type="inferred from homology"/>
<dbReference type="RefSeq" id="XP_011402559.1">
    <property type="nucleotide sequence ID" value="XM_011404257.2"/>
</dbReference>
<keyword evidence="8 9" id="KW-0472">Membrane</keyword>
<evidence type="ECO:0008006" key="14">
    <source>
        <dbReference type="Google" id="ProtNLM"/>
    </source>
</evidence>
<dbReference type="GO" id="GO:0005385">
    <property type="term" value="F:zinc ion transmembrane transporter activity"/>
    <property type="evidence" value="ECO:0007669"/>
    <property type="project" value="TreeGrafter"/>
</dbReference>
<comment type="subcellular location">
    <subcellularLocation>
        <location evidence="1">Membrane</location>
        <topology evidence="1">Multi-pass membrane protein</topology>
    </subcellularLocation>
</comment>
<feature type="transmembrane region" description="Helical" evidence="9">
    <location>
        <begin position="21"/>
        <end position="44"/>
    </location>
</feature>
<dbReference type="InterPro" id="IPR036837">
    <property type="entry name" value="Cation_efflux_CTD_sf"/>
</dbReference>
<feature type="transmembrane region" description="Helical" evidence="9">
    <location>
        <begin position="86"/>
        <end position="107"/>
    </location>
</feature>
<protein>
    <recommendedName>
        <fullName evidence="14">Zinc transporter 2</fullName>
    </recommendedName>
</protein>
<dbReference type="SUPFAM" id="SSF160240">
    <property type="entry name" value="Cation efflux protein cytoplasmic domain-like"/>
    <property type="match status" value="1"/>
</dbReference>
<evidence type="ECO:0000256" key="3">
    <source>
        <dbReference type="ARBA" id="ARBA00022448"/>
    </source>
</evidence>
<evidence type="ECO:0000259" key="11">
    <source>
        <dbReference type="Pfam" id="PF16916"/>
    </source>
</evidence>
<dbReference type="InterPro" id="IPR058533">
    <property type="entry name" value="Cation_efflux_TM"/>
</dbReference>
<dbReference type="SUPFAM" id="SSF161111">
    <property type="entry name" value="Cation efflux protein transmembrane domain-like"/>
    <property type="match status" value="1"/>
</dbReference>
<keyword evidence="4 9" id="KW-0812">Transmembrane</keyword>
<dbReference type="PANTHER" id="PTHR11562:SF17">
    <property type="entry name" value="RE54080P-RELATED"/>
    <property type="match status" value="1"/>
</dbReference>
<keyword evidence="13" id="KW-1185">Reference proteome</keyword>
<feature type="transmembrane region" description="Helical" evidence="9">
    <location>
        <begin position="232"/>
        <end position="255"/>
    </location>
</feature>
<keyword evidence="5" id="KW-0864">Zinc transport</keyword>
<accession>A0AAN0IK48</accession>
<organism evidence="12 13">
    <name type="scientific">Amphimedon queenslandica</name>
    <name type="common">Sponge</name>
    <dbReference type="NCBI Taxonomy" id="400682"/>
    <lineage>
        <taxon>Eukaryota</taxon>
        <taxon>Metazoa</taxon>
        <taxon>Porifera</taxon>
        <taxon>Demospongiae</taxon>
        <taxon>Heteroscleromorpha</taxon>
        <taxon>Haplosclerida</taxon>
        <taxon>Niphatidae</taxon>
        <taxon>Amphimedon</taxon>
    </lineage>
</organism>
<evidence type="ECO:0000256" key="5">
    <source>
        <dbReference type="ARBA" id="ARBA00022906"/>
    </source>
</evidence>
<keyword evidence="6 9" id="KW-1133">Transmembrane helix</keyword>
<evidence type="ECO:0000259" key="10">
    <source>
        <dbReference type="Pfam" id="PF01545"/>
    </source>
</evidence>